<dbReference type="AlphaFoldDB" id="A0A087FXP5"/>
<protein>
    <submittedName>
        <fullName evidence="1">Uncharacterized protein</fullName>
    </submittedName>
</protein>
<proteinExistence type="predicted"/>
<reference evidence="2" key="1">
    <citation type="journal article" date="2015" name="Nat. Plants">
        <title>Genome expansion of Arabis alpina linked with retrotransposition and reduced symmetric DNA methylation.</title>
        <authorList>
            <person name="Willing E.M."/>
            <person name="Rawat V."/>
            <person name="Mandakova T."/>
            <person name="Maumus F."/>
            <person name="James G.V."/>
            <person name="Nordstroem K.J."/>
            <person name="Becker C."/>
            <person name="Warthmann N."/>
            <person name="Chica C."/>
            <person name="Szarzynska B."/>
            <person name="Zytnicki M."/>
            <person name="Albani M.C."/>
            <person name="Kiefer C."/>
            <person name="Bergonzi S."/>
            <person name="Castaings L."/>
            <person name="Mateos J.L."/>
            <person name="Berns M.C."/>
            <person name="Bujdoso N."/>
            <person name="Piofczyk T."/>
            <person name="de Lorenzo L."/>
            <person name="Barrero-Sicilia C."/>
            <person name="Mateos I."/>
            <person name="Piednoel M."/>
            <person name="Hagmann J."/>
            <person name="Chen-Min-Tao R."/>
            <person name="Iglesias-Fernandez R."/>
            <person name="Schuster S.C."/>
            <person name="Alonso-Blanco C."/>
            <person name="Roudier F."/>
            <person name="Carbonero P."/>
            <person name="Paz-Ares J."/>
            <person name="Davis S.J."/>
            <person name="Pecinka A."/>
            <person name="Quesneville H."/>
            <person name="Colot V."/>
            <person name="Lysak M.A."/>
            <person name="Weigel D."/>
            <person name="Coupland G."/>
            <person name="Schneeberger K."/>
        </authorList>
    </citation>
    <scope>NUCLEOTIDE SEQUENCE [LARGE SCALE GENOMIC DNA]</scope>
    <source>
        <strain evidence="2">cv. Pajares</strain>
    </source>
</reference>
<evidence type="ECO:0000313" key="2">
    <source>
        <dbReference type="Proteomes" id="UP000029120"/>
    </source>
</evidence>
<gene>
    <name evidence="1" type="ORF">AALP_AAs52006U000400</name>
</gene>
<dbReference type="Proteomes" id="UP000029120">
    <property type="component" value="Unassembled WGS sequence"/>
</dbReference>
<accession>A0A087FXP5</accession>
<dbReference type="EMBL" id="KL989649">
    <property type="protein sequence ID" value="KFK22397.1"/>
    <property type="molecule type" value="Genomic_DNA"/>
</dbReference>
<name>A0A087FXP5_ARAAL</name>
<dbReference type="Gramene" id="KFK22397">
    <property type="protein sequence ID" value="KFK22397"/>
    <property type="gene ID" value="AALP_AAs52006U000400"/>
</dbReference>
<sequence>MESQIPKISKATVTATRRRRLEINGSVRSSDGGEIDWTDLVMEAQSLVKYTEFSGD</sequence>
<organism evidence="1 2">
    <name type="scientific">Arabis alpina</name>
    <name type="common">Alpine rock-cress</name>
    <dbReference type="NCBI Taxonomy" id="50452"/>
    <lineage>
        <taxon>Eukaryota</taxon>
        <taxon>Viridiplantae</taxon>
        <taxon>Streptophyta</taxon>
        <taxon>Embryophyta</taxon>
        <taxon>Tracheophyta</taxon>
        <taxon>Spermatophyta</taxon>
        <taxon>Magnoliopsida</taxon>
        <taxon>eudicotyledons</taxon>
        <taxon>Gunneridae</taxon>
        <taxon>Pentapetalae</taxon>
        <taxon>rosids</taxon>
        <taxon>malvids</taxon>
        <taxon>Brassicales</taxon>
        <taxon>Brassicaceae</taxon>
        <taxon>Arabideae</taxon>
        <taxon>Arabis</taxon>
    </lineage>
</organism>
<keyword evidence="2" id="KW-1185">Reference proteome</keyword>
<evidence type="ECO:0000313" key="1">
    <source>
        <dbReference type="EMBL" id="KFK22397.1"/>
    </source>
</evidence>